<sequence length="244" mass="28456">MQKIVILLFLFLGSQVFASPQDSLVERIFNEMYNQHYSKAEEMLLTNKNHIDSVLFAVLSVDMSYWKNVTGTDTPDYPAFENDLQQLSSGIPASSTQQAIRLVTLSYQLRYELKRFKLIKAISTRQETKALFTALKPNETLPPGQQELYELYSALFQYFDNYLKPFFVSDKTENCSEALKTMTGLYQSESRITKTLVAYFLGKTWLKYENNATNAVEYFQWLHKNYPENIKFDELLDECNEQLK</sequence>
<proteinExistence type="predicted"/>
<accession>A0A0D8JCC4</accession>
<feature type="signal peptide" evidence="1">
    <location>
        <begin position="1"/>
        <end position="18"/>
    </location>
</feature>
<keyword evidence="1" id="KW-0732">Signal</keyword>
<dbReference type="OrthoDB" id="1120067at2"/>
<dbReference type="Proteomes" id="UP000032544">
    <property type="component" value="Unassembled WGS sequence"/>
</dbReference>
<evidence type="ECO:0000313" key="3">
    <source>
        <dbReference type="Proteomes" id="UP000032544"/>
    </source>
</evidence>
<evidence type="ECO:0000313" key="2">
    <source>
        <dbReference type="EMBL" id="KJF44364.1"/>
    </source>
</evidence>
<evidence type="ECO:0008006" key="4">
    <source>
        <dbReference type="Google" id="ProtNLM"/>
    </source>
</evidence>
<reference evidence="2 3" key="1">
    <citation type="submission" date="2014-09" db="EMBL/GenBank/DDBJ databases">
        <title>Draft Genome Sequence of Draconibacterium sp. JN14CK-3.</title>
        <authorList>
            <person name="Dong C."/>
            <person name="Lai Q."/>
            <person name="Shao Z."/>
        </authorList>
    </citation>
    <scope>NUCLEOTIDE SEQUENCE [LARGE SCALE GENOMIC DNA]</scope>
    <source>
        <strain evidence="2 3">JN14CK-3</strain>
    </source>
</reference>
<evidence type="ECO:0000256" key="1">
    <source>
        <dbReference type="SAM" id="SignalP"/>
    </source>
</evidence>
<protein>
    <recommendedName>
        <fullName evidence="4">Outer membrane lipoprotein BamD-like domain-containing protein</fullName>
    </recommendedName>
</protein>
<dbReference type="SUPFAM" id="SSF48452">
    <property type="entry name" value="TPR-like"/>
    <property type="match status" value="1"/>
</dbReference>
<dbReference type="STRING" id="1544798.LH29_02340"/>
<dbReference type="RefSeq" id="WP_045025916.1">
    <property type="nucleotide sequence ID" value="NZ_JRHC01000001.1"/>
</dbReference>
<dbReference type="EMBL" id="JRHC01000001">
    <property type="protein sequence ID" value="KJF44364.1"/>
    <property type="molecule type" value="Genomic_DNA"/>
</dbReference>
<gene>
    <name evidence="2" type="ORF">LH29_02340</name>
</gene>
<organism evidence="2 3">
    <name type="scientific">Draconibacterium sediminis</name>
    <dbReference type="NCBI Taxonomy" id="1544798"/>
    <lineage>
        <taxon>Bacteria</taxon>
        <taxon>Pseudomonadati</taxon>
        <taxon>Bacteroidota</taxon>
        <taxon>Bacteroidia</taxon>
        <taxon>Marinilabiliales</taxon>
        <taxon>Prolixibacteraceae</taxon>
        <taxon>Draconibacterium</taxon>
    </lineage>
</organism>
<dbReference type="InterPro" id="IPR011990">
    <property type="entry name" value="TPR-like_helical_dom_sf"/>
</dbReference>
<name>A0A0D8JCC4_9BACT</name>
<dbReference type="AlphaFoldDB" id="A0A0D8JCC4"/>
<keyword evidence="3" id="KW-1185">Reference proteome</keyword>
<feature type="chain" id="PRO_5002331225" description="Outer membrane lipoprotein BamD-like domain-containing protein" evidence="1">
    <location>
        <begin position="19"/>
        <end position="244"/>
    </location>
</feature>
<comment type="caution">
    <text evidence="2">The sequence shown here is derived from an EMBL/GenBank/DDBJ whole genome shotgun (WGS) entry which is preliminary data.</text>
</comment>